<dbReference type="GeneID" id="111102417"/>
<protein>
    <submittedName>
        <fullName evidence="6">Integrin beta pat-3-like</fullName>
    </submittedName>
</protein>
<comment type="caution">
    <text evidence="1">Lacks conserved residue(s) required for the propagation of feature annotation.</text>
</comment>
<keyword evidence="5" id="KW-1185">Reference proteome</keyword>
<keyword evidence="1" id="KW-0245">EGF-like domain</keyword>
<proteinExistence type="predicted"/>
<keyword evidence="2" id="KW-0472">Membrane</keyword>
<dbReference type="Pfam" id="PF23106">
    <property type="entry name" value="EGF_Teneurin"/>
    <property type="match status" value="1"/>
</dbReference>
<keyword evidence="3" id="KW-0732">Signal</keyword>
<gene>
    <name evidence="6" type="primary">LOC111102417</name>
</gene>
<evidence type="ECO:0000313" key="5">
    <source>
        <dbReference type="Proteomes" id="UP000694844"/>
    </source>
</evidence>
<keyword evidence="2" id="KW-0812">Transmembrane</keyword>
<dbReference type="PROSITE" id="PS00022">
    <property type="entry name" value="EGF_1"/>
    <property type="match status" value="1"/>
</dbReference>
<feature type="chain" id="PRO_5034255454" evidence="3">
    <location>
        <begin position="19"/>
        <end position="163"/>
    </location>
</feature>
<dbReference type="SUPFAM" id="SSF57196">
    <property type="entry name" value="EGF/Laminin"/>
    <property type="match status" value="1"/>
</dbReference>
<dbReference type="RefSeq" id="XP_022290831.1">
    <property type="nucleotide sequence ID" value="XM_022435123.1"/>
</dbReference>
<feature type="disulfide bond" evidence="1">
    <location>
        <begin position="105"/>
        <end position="114"/>
    </location>
</feature>
<organism evidence="5 6">
    <name type="scientific">Crassostrea virginica</name>
    <name type="common">Eastern oyster</name>
    <dbReference type="NCBI Taxonomy" id="6565"/>
    <lineage>
        <taxon>Eukaryota</taxon>
        <taxon>Metazoa</taxon>
        <taxon>Spiralia</taxon>
        <taxon>Lophotrochozoa</taxon>
        <taxon>Mollusca</taxon>
        <taxon>Bivalvia</taxon>
        <taxon>Autobranchia</taxon>
        <taxon>Pteriomorphia</taxon>
        <taxon>Ostreida</taxon>
        <taxon>Ostreoidea</taxon>
        <taxon>Ostreidae</taxon>
        <taxon>Crassostrea</taxon>
    </lineage>
</organism>
<dbReference type="PROSITE" id="PS01186">
    <property type="entry name" value="EGF_2"/>
    <property type="match status" value="1"/>
</dbReference>
<evidence type="ECO:0000313" key="6">
    <source>
        <dbReference type="RefSeq" id="XP_022290831.1"/>
    </source>
</evidence>
<evidence type="ECO:0000259" key="4">
    <source>
        <dbReference type="PROSITE" id="PS50026"/>
    </source>
</evidence>
<dbReference type="AlphaFoldDB" id="A0A8B8AHR4"/>
<feature type="signal peptide" evidence="3">
    <location>
        <begin position="1"/>
        <end position="18"/>
    </location>
</feature>
<dbReference type="CDD" id="cd00054">
    <property type="entry name" value="EGF_CA"/>
    <property type="match status" value="1"/>
</dbReference>
<dbReference type="KEGG" id="cvn:111102417"/>
<sequence length="163" mass="16878">MRGPQILLLFIFVVCVKSVIQPTPTFGTCTTNDECPLNASCDIPPVGALGECECDVGFYPYDSGVEAGGDPYTFCALCVCDPTDPNQCKGNGKCKVEYGQFVCYCKEGYTGKECETPITTTTPMTTTAMTTTKKGNVVPIVAAGAGLLFLALLGAGAAAASSG</sequence>
<keyword evidence="2" id="KW-1133">Transmembrane helix</keyword>
<feature type="transmembrane region" description="Helical" evidence="2">
    <location>
        <begin position="137"/>
        <end position="160"/>
    </location>
</feature>
<dbReference type="InterPro" id="IPR000742">
    <property type="entry name" value="EGF"/>
</dbReference>
<evidence type="ECO:0000256" key="3">
    <source>
        <dbReference type="SAM" id="SignalP"/>
    </source>
</evidence>
<evidence type="ECO:0000256" key="2">
    <source>
        <dbReference type="SAM" id="Phobius"/>
    </source>
</evidence>
<feature type="domain" description="EGF-like" evidence="4">
    <location>
        <begin position="81"/>
        <end position="115"/>
    </location>
</feature>
<dbReference type="Proteomes" id="UP000694844">
    <property type="component" value="Chromosome 7"/>
</dbReference>
<dbReference type="PROSITE" id="PS50026">
    <property type="entry name" value="EGF_3"/>
    <property type="match status" value="1"/>
</dbReference>
<keyword evidence="1" id="KW-1015">Disulfide bond</keyword>
<evidence type="ECO:0000256" key="1">
    <source>
        <dbReference type="PROSITE-ProRule" id="PRU00076"/>
    </source>
</evidence>
<accession>A0A8B8AHR4</accession>
<dbReference type="Gene3D" id="2.10.25.10">
    <property type="entry name" value="Laminin"/>
    <property type="match status" value="1"/>
</dbReference>
<reference evidence="6" key="1">
    <citation type="submission" date="2025-08" db="UniProtKB">
        <authorList>
            <consortium name="RefSeq"/>
        </authorList>
    </citation>
    <scope>IDENTIFICATION</scope>
    <source>
        <tissue evidence="6">Whole sample</tissue>
    </source>
</reference>
<name>A0A8B8AHR4_CRAVI</name>